<evidence type="ECO:0000256" key="5">
    <source>
        <dbReference type="ARBA" id="ARBA00023065"/>
    </source>
</evidence>
<keyword evidence="3 8" id="KW-0812">Transmembrane</keyword>
<feature type="transmembrane region" description="Helical" evidence="8">
    <location>
        <begin position="6"/>
        <end position="25"/>
    </location>
</feature>
<comment type="similarity">
    <text evidence="8">Belongs to the MntP (TC 9.B.29) family.</text>
</comment>
<sequence>MSFTELFILSLGLSMDAFAVSITNGMCSRSVSVKKSFFVAFTFGFFQAVMPLIGFLTGYLFYAQIQAVDHWIAFGLLAFLGGKLILEGYREKLGTDEACDVDQEILSVKRILFQGIATSIDALAVGIGLSVIQADVFVSVSVIGIVTFLVCLPAMRIGKKFGTILNDKAQIFGGVILISIGIKILLSHLLG</sequence>
<dbReference type="Pfam" id="PF02659">
    <property type="entry name" value="Mntp"/>
    <property type="match status" value="1"/>
</dbReference>
<comment type="function">
    <text evidence="8">Probably functions as a manganese efflux pump.</text>
</comment>
<evidence type="ECO:0000256" key="3">
    <source>
        <dbReference type="ARBA" id="ARBA00022692"/>
    </source>
</evidence>
<evidence type="ECO:0000256" key="4">
    <source>
        <dbReference type="ARBA" id="ARBA00022989"/>
    </source>
</evidence>
<gene>
    <name evidence="8" type="primary">mntP</name>
    <name evidence="9" type="ORF">IAA16_05110</name>
</gene>
<keyword evidence="2 8" id="KW-1003">Cell membrane</keyword>
<keyword evidence="6 8" id="KW-0472">Membrane</keyword>
<dbReference type="HAMAP" id="MF_01521">
    <property type="entry name" value="MntP_pump"/>
    <property type="match status" value="1"/>
</dbReference>
<feature type="transmembrane region" description="Helical" evidence="8">
    <location>
        <begin position="37"/>
        <end position="62"/>
    </location>
</feature>
<keyword evidence="4 8" id="KW-1133">Transmembrane helix</keyword>
<proteinExistence type="inferred from homology"/>
<feature type="transmembrane region" description="Helical" evidence="8">
    <location>
        <begin position="138"/>
        <end position="157"/>
    </location>
</feature>
<accession>A0A9E2L3F9</accession>
<evidence type="ECO:0000313" key="9">
    <source>
        <dbReference type="EMBL" id="MBU3849926.1"/>
    </source>
</evidence>
<dbReference type="EMBL" id="JAHLFV010000119">
    <property type="protein sequence ID" value="MBU3849926.1"/>
    <property type="molecule type" value="Genomic_DNA"/>
</dbReference>
<name>A0A9E2L3F9_9SPIR</name>
<comment type="subcellular location">
    <subcellularLocation>
        <location evidence="8">Cell membrane</location>
        <topology evidence="8">Multi-pass membrane protein</topology>
    </subcellularLocation>
</comment>
<keyword evidence="1 8" id="KW-0813">Transport</keyword>
<organism evidence="9 10">
    <name type="scientific">Candidatus Treponema excrementipullorum</name>
    <dbReference type="NCBI Taxonomy" id="2838768"/>
    <lineage>
        <taxon>Bacteria</taxon>
        <taxon>Pseudomonadati</taxon>
        <taxon>Spirochaetota</taxon>
        <taxon>Spirochaetia</taxon>
        <taxon>Spirochaetales</taxon>
        <taxon>Treponemataceae</taxon>
        <taxon>Treponema</taxon>
    </lineage>
</organism>
<dbReference type="AlphaFoldDB" id="A0A9E2L3F9"/>
<dbReference type="InterPro" id="IPR003810">
    <property type="entry name" value="Mntp/YtaF"/>
</dbReference>
<evidence type="ECO:0000256" key="2">
    <source>
        <dbReference type="ARBA" id="ARBA00022475"/>
    </source>
</evidence>
<dbReference type="GO" id="GO:0005384">
    <property type="term" value="F:manganese ion transmembrane transporter activity"/>
    <property type="evidence" value="ECO:0007669"/>
    <property type="project" value="UniProtKB-UniRule"/>
</dbReference>
<reference evidence="9" key="1">
    <citation type="journal article" date="2021" name="PeerJ">
        <title>Extensive microbial diversity within the chicken gut microbiome revealed by metagenomics and culture.</title>
        <authorList>
            <person name="Gilroy R."/>
            <person name="Ravi A."/>
            <person name="Getino M."/>
            <person name="Pursley I."/>
            <person name="Horton D.L."/>
            <person name="Alikhan N.F."/>
            <person name="Baker D."/>
            <person name="Gharbi K."/>
            <person name="Hall N."/>
            <person name="Watson M."/>
            <person name="Adriaenssens E.M."/>
            <person name="Foster-Nyarko E."/>
            <person name="Jarju S."/>
            <person name="Secka A."/>
            <person name="Antonio M."/>
            <person name="Oren A."/>
            <person name="Chaudhuri R.R."/>
            <person name="La Ragione R."/>
            <person name="Hildebrand F."/>
            <person name="Pallen M.J."/>
        </authorList>
    </citation>
    <scope>NUCLEOTIDE SEQUENCE</scope>
    <source>
        <strain evidence="9">Gambia15-2214</strain>
    </source>
</reference>
<dbReference type="InterPro" id="IPR022929">
    <property type="entry name" value="Put_MntP"/>
</dbReference>
<evidence type="ECO:0000256" key="8">
    <source>
        <dbReference type="HAMAP-Rule" id="MF_01521"/>
    </source>
</evidence>
<evidence type="ECO:0000256" key="1">
    <source>
        <dbReference type="ARBA" id="ARBA00022448"/>
    </source>
</evidence>
<reference evidence="9" key="2">
    <citation type="submission" date="2021-04" db="EMBL/GenBank/DDBJ databases">
        <authorList>
            <person name="Gilroy R."/>
        </authorList>
    </citation>
    <scope>NUCLEOTIDE SEQUENCE</scope>
    <source>
        <strain evidence="9">Gambia15-2214</strain>
    </source>
</reference>
<keyword evidence="7 8" id="KW-0464">Manganese</keyword>
<feature type="transmembrane region" description="Helical" evidence="8">
    <location>
        <begin position="169"/>
        <end position="190"/>
    </location>
</feature>
<dbReference type="PANTHER" id="PTHR35529:SF1">
    <property type="entry name" value="MANGANESE EFFLUX PUMP MNTP-RELATED"/>
    <property type="match status" value="1"/>
</dbReference>
<dbReference type="PANTHER" id="PTHR35529">
    <property type="entry name" value="MANGANESE EFFLUX PUMP MNTP-RELATED"/>
    <property type="match status" value="1"/>
</dbReference>
<dbReference type="Proteomes" id="UP000823914">
    <property type="component" value="Unassembled WGS sequence"/>
</dbReference>
<keyword evidence="5 8" id="KW-0406">Ion transport</keyword>
<dbReference type="GO" id="GO:0005886">
    <property type="term" value="C:plasma membrane"/>
    <property type="evidence" value="ECO:0007669"/>
    <property type="project" value="UniProtKB-SubCell"/>
</dbReference>
<comment type="caution">
    <text evidence="9">The sequence shown here is derived from an EMBL/GenBank/DDBJ whole genome shotgun (WGS) entry which is preliminary data.</text>
</comment>
<protein>
    <recommendedName>
        <fullName evidence="8">Putative manganese efflux pump MntP</fullName>
    </recommendedName>
</protein>
<feature type="transmembrane region" description="Helical" evidence="8">
    <location>
        <begin position="68"/>
        <end position="86"/>
    </location>
</feature>
<evidence type="ECO:0000256" key="6">
    <source>
        <dbReference type="ARBA" id="ARBA00023136"/>
    </source>
</evidence>
<evidence type="ECO:0000256" key="7">
    <source>
        <dbReference type="ARBA" id="ARBA00023211"/>
    </source>
</evidence>
<evidence type="ECO:0000313" key="10">
    <source>
        <dbReference type="Proteomes" id="UP000823914"/>
    </source>
</evidence>
<feature type="transmembrane region" description="Helical" evidence="8">
    <location>
        <begin position="111"/>
        <end position="132"/>
    </location>
</feature>